<dbReference type="VEuPathDB" id="FungiDB:SMAC_08889"/>
<evidence type="ECO:0000256" key="4">
    <source>
        <dbReference type="SAM" id="MobiDB-lite"/>
    </source>
</evidence>
<evidence type="ECO:0000259" key="6">
    <source>
        <dbReference type="Pfam" id="PF16320"/>
    </source>
</evidence>
<dbReference type="SUPFAM" id="SSF54736">
    <property type="entry name" value="ClpS-like"/>
    <property type="match status" value="1"/>
</dbReference>
<evidence type="ECO:0000313" key="8">
    <source>
        <dbReference type="Proteomes" id="UP000433876"/>
    </source>
</evidence>
<dbReference type="PANTHER" id="PTHR45987">
    <property type="entry name" value="39S RIBOSOMAL PROTEIN L12"/>
    <property type="match status" value="1"/>
</dbReference>
<dbReference type="InterPro" id="IPR036235">
    <property type="entry name" value="Ribosomal_bL12_oligo_N_sf"/>
</dbReference>
<feature type="compositionally biased region" description="Polar residues" evidence="4">
    <location>
        <begin position="43"/>
        <end position="54"/>
    </location>
</feature>
<dbReference type="GO" id="GO:0003735">
    <property type="term" value="F:structural constituent of ribosome"/>
    <property type="evidence" value="ECO:0007669"/>
    <property type="project" value="InterPro"/>
</dbReference>
<comment type="caution">
    <text evidence="7">The sequence shown here is derived from an EMBL/GenBank/DDBJ whole genome shotgun (WGS) entry which is preliminary data.</text>
</comment>
<dbReference type="HAMAP" id="MF_00368">
    <property type="entry name" value="Ribosomal_bL12"/>
    <property type="match status" value="1"/>
</dbReference>
<feature type="domain" description="Large ribosomal subunit protein bL12 C-terminal" evidence="5">
    <location>
        <begin position="256"/>
        <end position="322"/>
    </location>
</feature>
<dbReference type="InterPro" id="IPR013823">
    <property type="entry name" value="Ribosomal_bL12_C"/>
</dbReference>
<evidence type="ECO:0000256" key="3">
    <source>
        <dbReference type="ARBA" id="ARBA00023274"/>
    </source>
</evidence>
<gene>
    <name evidence="7" type="ORF">SMACR_08889</name>
</gene>
<dbReference type="PANTHER" id="PTHR45987:SF4">
    <property type="entry name" value="LARGE RIBOSOMAL SUBUNIT PROTEIN BL12M"/>
    <property type="match status" value="1"/>
</dbReference>
<evidence type="ECO:0000259" key="5">
    <source>
        <dbReference type="Pfam" id="PF00542"/>
    </source>
</evidence>
<name>A0A8S9A0H7_SORMA</name>
<dbReference type="Proteomes" id="UP000433876">
    <property type="component" value="Unassembled WGS sequence"/>
</dbReference>
<dbReference type="InterPro" id="IPR000206">
    <property type="entry name" value="Ribosomal_bL12"/>
</dbReference>
<dbReference type="InterPro" id="IPR014719">
    <property type="entry name" value="Ribosomal_bL12_C/ClpS-like"/>
</dbReference>
<dbReference type="SUPFAM" id="SSF48300">
    <property type="entry name" value="Ribosomal protein L7/12, oligomerisation (N-terminal) domain"/>
    <property type="match status" value="1"/>
</dbReference>
<feature type="domain" description="Large ribosomal subunit protein bL12 oligomerization" evidence="6">
    <location>
        <begin position="190"/>
        <end position="235"/>
    </location>
</feature>
<dbReference type="CDD" id="cd00387">
    <property type="entry name" value="Ribosomal_L7_L12"/>
    <property type="match status" value="1"/>
</dbReference>
<accession>A0A8S9A0H7</accession>
<dbReference type="Pfam" id="PF16320">
    <property type="entry name" value="Ribosomal_L12_N"/>
    <property type="match status" value="1"/>
</dbReference>
<dbReference type="AlphaFoldDB" id="A0A8S9A0H7"/>
<proteinExistence type="inferred from homology"/>
<evidence type="ECO:0000313" key="7">
    <source>
        <dbReference type="EMBL" id="KAA8636587.1"/>
    </source>
</evidence>
<dbReference type="GO" id="GO:0003729">
    <property type="term" value="F:mRNA binding"/>
    <property type="evidence" value="ECO:0007669"/>
    <property type="project" value="TreeGrafter"/>
</dbReference>
<keyword evidence="2" id="KW-0689">Ribosomal protein</keyword>
<evidence type="ECO:0000256" key="2">
    <source>
        <dbReference type="ARBA" id="ARBA00022980"/>
    </source>
</evidence>
<dbReference type="EMBL" id="NMPR01000003">
    <property type="protein sequence ID" value="KAA8636587.1"/>
    <property type="molecule type" value="Genomic_DNA"/>
</dbReference>
<dbReference type="GO" id="GO:0006412">
    <property type="term" value="P:translation"/>
    <property type="evidence" value="ECO:0007669"/>
    <property type="project" value="InterPro"/>
</dbReference>
<organism evidence="7 8">
    <name type="scientific">Sordaria macrospora</name>
    <dbReference type="NCBI Taxonomy" id="5147"/>
    <lineage>
        <taxon>Eukaryota</taxon>
        <taxon>Fungi</taxon>
        <taxon>Dikarya</taxon>
        <taxon>Ascomycota</taxon>
        <taxon>Pezizomycotina</taxon>
        <taxon>Sordariomycetes</taxon>
        <taxon>Sordariomycetidae</taxon>
        <taxon>Sordariales</taxon>
        <taxon>Sordariaceae</taxon>
        <taxon>Sordaria</taxon>
    </lineage>
</organism>
<feature type="region of interest" description="Disordered" evidence="4">
    <location>
        <begin position="35"/>
        <end position="55"/>
    </location>
</feature>
<protein>
    <submittedName>
        <fullName evidence="7">Uncharacterized protein</fullName>
    </submittedName>
</protein>
<evidence type="ECO:0000256" key="1">
    <source>
        <dbReference type="ARBA" id="ARBA00007197"/>
    </source>
</evidence>
<dbReference type="FunFam" id="3.30.1390.10:FF:000001">
    <property type="entry name" value="50S ribosomal protein L7/L12"/>
    <property type="match status" value="1"/>
</dbReference>
<dbReference type="InterPro" id="IPR008932">
    <property type="entry name" value="Ribosomal_bL12_oligo"/>
</dbReference>
<keyword evidence="3" id="KW-0687">Ribonucleoprotein</keyword>
<sequence>MTGGHLLARFQWASRYGGTSIPRPPRGRQLVFSPPAAARVSQPPGTELSQQKHPSCQLPVVGPRFRSTRERATTSPKKYLRFSCTVRLLRSSKVDVDGKPSLTKENLPIRPPPRALFPLLLLRSESDSLLQTHLHQNTHTPNQTNTMSLSVRFAAQCAARQLRASTRASSSLLVQKRFESTAAAPAVNPKISAIVDQISTLTLLETSELVASLKSRLNIPDLPVGGFAAAASGPAPAAAPAEEEEAAPAAAEKTLFTLKLEKFDAAAKPKVIKEVKNLLGLSLVESKKFVESAPKVMKESVPKEDAEKIVAAMKELGAVVTMD</sequence>
<dbReference type="Pfam" id="PF00542">
    <property type="entry name" value="Ribosomal_L12"/>
    <property type="match status" value="1"/>
</dbReference>
<comment type="similarity">
    <text evidence="1">Belongs to the bacterial ribosomal protein bL12 family.</text>
</comment>
<reference evidence="7 8" key="1">
    <citation type="submission" date="2017-07" db="EMBL/GenBank/DDBJ databases">
        <title>Genome sequence of the Sordaria macrospora wild type strain R19027.</title>
        <authorList>
            <person name="Nowrousian M."/>
            <person name="Teichert I."/>
            <person name="Kueck U."/>
        </authorList>
    </citation>
    <scope>NUCLEOTIDE SEQUENCE [LARGE SCALE GENOMIC DNA]</scope>
    <source>
        <strain evidence="7 8">R19027</strain>
        <tissue evidence="7">Mycelium</tissue>
    </source>
</reference>
<dbReference type="Gene3D" id="3.30.1390.10">
    <property type="match status" value="1"/>
</dbReference>
<dbReference type="GO" id="GO:0005762">
    <property type="term" value="C:mitochondrial large ribosomal subunit"/>
    <property type="evidence" value="ECO:0007669"/>
    <property type="project" value="TreeGrafter"/>
</dbReference>
<dbReference type="Gene3D" id="1.20.5.710">
    <property type="entry name" value="Single helix bin"/>
    <property type="match status" value="1"/>
</dbReference>